<keyword evidence="6 8" id="KW-0687">Ribonucleoprotein</keyword>
<evidence type="ECO:0000313" key="10">
    <source>
        <dbReference type="EMBL" id="UWX06178.1"/>
    </source>
</evidence>
<evidence type="ECO:0000256" key="3">
    <source>
        <dbReference type="ARBA" id="ARBA00022730"/>
    </source>
</evidence>
<keyword evidence="3 8" id="KW-0699">rRNA-binding</keyword>
<proteinExistence type="inferred from homology"/>
<sequence>MADHKSAIKRHKQSIKRNARNRAARTRMKNLVKDVRTAIMNGDKAAAEQALKGATVALDKSASKGVIHWKKAARKVSRLAKAVNAIEKA</sequence>
<evidence type="ECO:0000256" key="8">
    <source>
        <dbReference type="HAMAP-Rule" id="MF_00500"/>
    </source>
</evidence>
<evidence type="ECO:0000256" key="1">
    <source>
        <dbReference type="ARBA" id="ARBA00003134"/>
    </source>
</evidence>
<evidence type="ECO:0000313" key="11">
    <source>
        <dbReference type="Proteomes" id="UP001058120"/>
    </source>
</evidence>
<gene>
    <name evidence="8" type="primary">rpsT</name>
    <name evidence="10" type="ORF">JBF11_02345</name>
</gene>
<evidence type="ECO:0000256" key="2">
    <source>
        <dbReference type="ARBA" id="ARBA00007634"/>
    </source>
</evidence>
<comment type="function">
    <text evidence="1 8">Binds directly to 16S ribosomal RNA.</text>
</comment>
<comment type="similarity">
    <text evidence="2 8">Belongs to the bacterial ribosomal protein bS20 family.</text>
</comment>
<protein>
    <recommendedName>
        <fullName evidence="7 8">Small ribosomal subunit protein bS20</fullName>
    </recommendedName>
</protein>
<dbReference type="InterPro" id="IPR036510">
    <property type="entry name" value="Ribosomal_bS20_sf"/>
</dbReference>
<organism evidence="10 11">
    <name type="scientific">Taurinivorans muris</name>
    <dbReference type="NCBI Taxonomy" id="2787751"/>
    <lineage>
        <taxon>Bacteria</taxon>
        <taxon>Pseudomonadati</taxon>
        <taxon>Thermodesulfobacteriota</taxon>
        <taxon>Desulfovibrionia</taxon>
        <taxon>Desulfovibrionales</taxon>
        <taxon>Desulfovibrionaceae</taxon>
        <taxon>Taurinivorans</taxon>
    </lineage>
</organism>
<name>A0ABY5Y2D3_9BACT</name>
<dbReference type="HAMAP" id="MF_00500">
    <property type="entry name" value="Ribosomal_bS20"/>
    <property type="match status" value="1"/>
</dbReference>
<feature type="compositionally biased region" description="Basic residues" evidence="9">
    <location>
        <begin position="7"/>
        <end position="27"/>
    </location>
</feature>
<dbReference type="SUPFAM" id="SSF46992">
    <property type="entry name" value="Ribosomal protein S20"/>
    <property type="match status" value="1"/>
</dbReference>
<dbReference type="PANTHER" id="PTHR33398:SF1">
    <property type="entry name" value="SMALL RIBOSOMAL SUBUNIT PROTEIN BS20C"/>
    <property type="match status" value="1"/>
</dbReference>
<dbReference type="RefSeq" id="WP_334315779.1">
    <property type="nucleotide sequence ID" value="NZ_CP065938.1"/>
</dbReference>
<feature type="region of interest" description="Disordered" evidence="9">
    <location>
        <begin position="1"/>
        <end position="27"/>
    </location>
</feature>
<evidence type="ECO:0000256" key="6">
    <source>
        <dbReference type="ARBA" id="ARBA00023274"/>
    </source>
</evidence>
<dbReference type="Gene3D" id="1.20.58.110">
    <property type="entry name" value="Ribosomal protein S20"/>
    <property type="match status" value="1"/>
</dbReference>
<dbReference type="Proteomes" id="UP001058120">
    <property type="component" value="Chromosome"/>
</dbReference>
<evidence type="ECO:0000256" key="4">
    <source>
        <dbReference type="ARBA" id="ARBA00022884"/>
    </source>
</evidence>
<reference evidence="10" key="1">
    <citation type="submission" date="2020-12" db="EMBL/GenBank/DDBJ databases">
        <title>Taurinivorans muris gen. nov., sp. nov., fundamental and realized metabolic niche of a ubiquitous sulfidogenic bacterium in the murine intestine.</title>
        <authorList>
            <person name="Ye H."/>
            <person name="Hanson B.T."/>
            <person name="Loy A."/>
        </authorList>
    </citation>
    <scope>NUCLEOTIDE SEQUENCE</scope>
    <source>
        <strain evidence="10">LT0009</strain>
    </source>
</reference>
<evidence type="ECO:0000256" key="9">
    <source>
        <dbReference type="SAM" id="MobiDB-lite"/>
    </source>
</evidence>
<dbReference type="NCBIfam" id="TIGR00029">
    <property type="entry name" value="S20"/>
    <property type="match status" value="1"/>
</dbReference>
<keyword evidence="4 8" id="KW-0694">RNA-binding</keyword>
<evidence type="ECO:0000256" key="7">
    <source>
        <dbReference type="ARBA" id="ARBA00035136"/>
    </source>
</evidence>
<dbReference type="GO" id="GO:0005840">
    <property type="term" value="C:ribosome"/>
    <property type="evidence" value="ECO:0007669"/>
    <property type="project" value="UniProtKB-KW"/>
</dbReference>
<accession>A0ABY5Y2D3</accession>
<dbReference type="EMBL" id="CP065938">
    <property type="protein sequence ID" value="UWX06178.1"/>
    <property type="molecule type" value="Genomic_DNA"/>
</dbReference>
<dbReference type="Pfam" id="PF01649">
    <property type="entry name" value="Ribosomal_S20p"/>
    <property type="match status" value="1"/>
</dbReference>
<dbReference type="PANTHER" id="PTHR33398">
    <property type="entry name" value="30S RIBOSOMAL PROTEIN S20"/>
    <property type="match status" value="1"/>
</dbReference>
<keyword evidence="11" id="KW-1185">Reference proteome</keyword>
<keyword evidence="5 8" id="KW-0689">Ribosomal protein</keyword>
<evidence type="ECO:0000256" key="5">
    <source>
        <dbReference type="ARBA" id="ARBA00022980"/>
    </source>
</evidence>
<dbReference type="InterPro" id="IPR002583">
    <property type="entry name" value="Ribosomal_bS20"/>
</dbReference>